<proteinExistence type="predicted"/>
<dbReference type="Proteomes" id="UP000092461">
    <property type="component" value="Unassembled WGS sequence"/>
</dbReference>
<dbReference type="VEuPathDB" id="VectorBase:LLONM1_011573"/>
<dbReference type="EMBL" id="AJWK01008785">
    <property type="status" value="NOT_ANNOTATED_CDS"/>
    <property type="molecule type" value="Genomic_DNA"/>
</dbReference>
<dbReference type="AlphaFoldDB" id="A0A1B0CEE3"/>
<organism evidence="1 2">
    <name type="scientific">Lutzomyia longipalpis</name>
    <name type="common">Sand fly</name>
    <dbReference type="NCBI Taxonomy" id="7200"/>
    <lineage>
        <taxon>Eukaryota</taxon>
        <taxon>Metazoa</taxon>
        <taxon>Ecdysozoa</taxon>
        <taxon>Arthropoda</taxon>
        <taxon>Hexapoda</taxon>
        <taxon>Insecta</taxon>
        <taxon>Pterygota</taxon>
        <taxon>Neoptera</taxon>
        <taxon>Endopterygota</taxon>
        <taxon>Diptera</taxon>
        <taxon>Nematocera</taxon>
        <taxon>Psychodoidea</taxon>
        <taxon>Psychodidae</taxon>
        <taxon>Lutzomyia</taxon>
        <taxon>Lutzomyia</taxon>
    </lineage>
</organism>
<keyword evidence="2" id="KW-1185">Reference proteome</keyword>
<dbReference type="VEuPathDB" id="VectorBase:LLOJ002713"/>
<dbReference type="EnsemblMetazoa" id="LLOJ002713-RA">
    <property type="protein sequence ID" value="LLOJ002713-PA"/>
    <property type="gene ID" value="LLOJ002713"/>
</dbReference>
<accession>A0A1B0CEE3</accession>
<name>A0A1B0CEE3_LUTLO</name>
<dbReference type="GO" id="GO:0071897">
    <property type="term" value="P:DNA biosynthetic process"/>
    <property type="evidence" value="ECO:0007669"/>
    <property type="project" value="UniProtKB-ARBA"/>
</dbReference>
<dbReference type="InterPro" id="IPR043502">
    <property type="entry name" value="DNA/RNA_pol_sf"/>
</dbReference>
<sequence length="155" mass="17282">MQKAQIELESDNVKLRDEIRGMKVSSEVERQRCLRGNILLCGLPTNVDLDPKSAVGVDGHTTKFYKTCAQELAPQLSAMINDSMRLGRVPEQLKACRVTPIYKGGDKLSLANYRPISVLPVMAKILEGVVAQQMTDFIQRNGILSNCQRPVIWVL</sequence>
<dbReference type="SUPFAM" id="SSF56672">
    <property type="entry name" value="DNA/RNA polymerases"/>
    <property type="match status" value="1"/>
</dbReference>
<evidence type="ECO:0008006" key="3">
    <source>
        <dbReference type="Google" id="ProtNLM"/>
    </source>
</evidence>
<protein>
    <recommendedName>
        <fullName evidence="3">Reverse transcriptase domain-containing protein</fullName>
    </recommendedName>
</protein>
<evidence type="ECO:0000313" key="1">
    <source>
        <dbReference type="EnsemblMetazoa" id="LLOJ002713-PA"/>
    </source>
</evidence>
<evidence type="ECO:0000313" key="2">
    <source>
        <dbReference type="Proteomes" id="UP000092461"/>
    </source>
</evidence>
<dbReference type="PANTHER" id="PTHR19446">
    <property type="entry name" value="REVERSE TRANSCRIPTASES"/>
    <property type="match status" value="1"/>
</dbReference>
<reference evidence="1" key="1">
    <citation type="submission" date="2020-05" db="UniProtKB">
        <authorList>
            <consortium name="EnsemblMetazoa"/>
        </authorList>
    </citation>
    <scope>IDENTIFICATION</scope>
    <source>
        <strain evidence="1">Jacobina</strain>
    </source>
</reference>